<reference evidence="6 7" key="1">
    <citation type="submission" date="2018-08" db="EMBL/GenBank/DDBJ databases">
        <title>Aeromicrobium sp. M2KJ-4, whole genome shotgun sequence.</title>
        <authorList>
            <person name="Tuo L."/>
        </authorList>
    </citation>
    <scope>NUCLEOTIDE SEQUENCE [LARGE SCALE GENOMIC DNA]</scope>
    <source>
        <strain evidence="6 7">M2KJ-4</strain>
    </source>
</reference>
<gene>
    <name evidence="6" type="ORF">DX116_03105</name>
</gene>
<evidence type="ECO:0000313" key="6">
    <source>
        <dbReference type="EMBL" id="REK72616.1"/>
    </source>
</evidence>
<evidence type="ECO:0000256" key="3">
    <source>
        <dbReference type="ARBA" id="ARBA00023125"/>
    </source>
</evidence>
<proteinExistence type="inferred from homology"/>
<comment type="caution">
    <text evidence="6">The sequence shown here is derived from an EMBL/GenBank/DDBJ whole genome shotgun (WGS) entry which is preliminary data.</text>
</comment>
<evidence type="ECO:0000256" key="1">
    <source>
        <dbReference type="ARBA" id="ARBA00009437"/>
    </source>
</evidence>
<dbReference type="InterPro" id="IPR005119">
    <property type="entry name" value="LysR_subst-bd"/>
</dbReference>
<dbReference type="Gene3D" id="3.40.190.290">
    <property type="match status" value="1"/>
</dbReference>
<dbReference type="Gene3D" id="1.10.10.10">
    <property type="entry name" value="Winged helix-like DNA-binding domain superfamily/Winged helix DNA-binding domain"/>
    <property type="match status" value="1"/>
</dbReference>
<dbReference type="EMBL" id="QUBR01000001">
    <property type="protein sequence ID" value="REK72616.1"/>
    <property type="molecule type" value="Genomic_DNA"/>
</dbReference>
<dbReference type="OrthoDB" id="3181812at2"/>
<evidence type="ECO:0000256" key="2">
    <source>
        <dbReference type="ARBA" id="ARBA00023015"/>
    </source>
</evidence>
<dbReference type="PANTHER" id="PTHR30126:SF39">
    <property type="entry name" value="HTH-TYPE TRANSCRIPTIONAL REGULATOR CYSL"/>
    <property type="match status" value="1"/>
</dbReference>
<keyword evidence="7" id="KW-1185">Reference proteome</keyword>
<dbReference type="CDD" id="cd05466">
    <property type="entry name" value="PBP2_LTTR_substrate"/>
    <property type="match status" value="1"/>
</dbReference>
<organism evidence="6 7">
    <name type="scientific">Aeromicrobium endophyticum</name>
    <dbReference type="NCBI Taxonomy" id="2292704"/>
    <lineage>
        <taxon>Bacteria</taxon>
        <taxon>Bacillati</taxon>
        <taxon>Actinomycetota</taxon>
        <taxon>Actinomycetes</taxon>
        <taxon>Propionibacteriales</taxon>
        <taxon>Nocardioidaceae</taxon>
        <taxon>Aeromicrobium</taxon>
    </lineage>
</organism>
<keyword evidence="3" id="KW-0238">DNA-binding</keyword>
<dbReference type="PROSITE" id="PS50931">
    <property type="entry name" value="HTH_LYSR"/>
    <property type="match status" value="1"/>
</dbReference>
<evidence type="ECO:0000256" key="4">
    <source>
        <dbReference type="ARBA" id="ARBA00023163"/>
    </source>
</evidence>
<dbReference type="InterPro" id="IPR036390">
    <property type="entry name" value="WH_DNA-bd_sf"/>
</dbReference>
<feature type="domain" description="HTH lysR-type" evidence="5">
    <location>
        <begin position="1"/>
        <end position="58"/>
    </location>
</feature>
<dbReference type="PANTHER" id="PTHR30126">
    <property type="entry name" value="HTH-TYPE TRANSCRIPTIONAL REGULATOR"/>
    <property type="match status" value="1"/>
</dbReference>
<evidence type="ECO:0000313" key="7">
    <source>
        <dbReference type="Proteomes" id="UP000265581"/>
    </source>
</evidence>
<dbReference type="Pfam" id="PF03466">
    <property type="entry name" value="LysR_substrate"/>
    <property type="match status" value="1"/>
</dbReference>
<evidence type="ECO:0000259" key="5">
    <source>
        <dbReference type="PROSITE" id="PS50931"/>
    </source>
</evidence>
<dbReference type="InterPro" id="IPR000847">
    <property type="entry name" value="LysR_HTH_N"/>
</dbReference>
<name>A0A371PAQ5_9ACTN</name>
<comment type="similarity">
    <text evidence="1">Belongs to the LysR transcriptional regulatory family.</text>
</comment>
<dbReference type="AlphaFoldDB" id="A0A371PAQ5"/>
<dbReference type="PRINTS" id="PR00039">
    <property type="entry name" value="HTHLYSR"/>
</dbReference>
<dbReference type="InterPro" id="IPR036388">
    <property type="entry name" value="WH-like_DNA-bd_sf"/>
</dbReference>
<keyword evidence="4" id="KW-0804">Transcription</keyword>
<accession>A0A371PAQ5</accession>
<keyword evidence="2" id="KW-0805">Transcription regulation</keyword>
<sequence length="295" mass="31165">MDLRVLRNFVVVARTGSVSRAADEVLITQPALSRQMQSLEAELKVDLFERSRGRLAVSASGRELLPHVVELLAADDRLRSVARSLSAGRLDQMTIAAPATTEADVIAPFVATLGLSDPVPSIVDLAGLSDSAALGSGADLVVGGDPRSQGLSRIRLCELPVWAYVPASHAWSSRTSVTVAELSAQPILALAPPFRARRILDDVAREHDLLLADVIECTGPQIAQALAAAGRGVAVLTDDPRFDLHALQIMGRDGPITTTLTASWSPTHHAAGALRDVATRLQAFCVSRYGTSSSG</sequence>
<dbReference type="RefSeq" id="WP_119702729.1">
    <property type="nucleotide sequence ID" value="NZ_JBHSOI010000001.1"/>
</dbReference>
<dbReference type="Proteomes" id="UP000265581">
    <property type="component" value="Unassembled WGS sequence"/>
</dbReference>
<dbReference type="SUPFAM" id="SSF46785">
    <property type="entry name" value="Winged helix' DNA-binding domain"/>
    <property type="match status" value="1"/>
</dbReference>
<dbReference type="SUPFAM" id="SSF53850">
    <property type="entry name" value="Periplasmic binding protein-like II"/>
    <property type="match status" value="1"/>
</dbReference>
<dbReference type="GO" id="GO:0000976">
    <property type="term" value="F:transcription cis-regulatory region binding"/>
    <property type="evidence" value="ECO:0007669"/>
    <property type="project" value="TreeGrafter"/>
</dbReference>
<dbReference type="GO" id="GO:0003700">
    <property type="term" value="F:DNA-binding transcription factor activity"/>
    <property type="evidence" value="ECO:0007669"/>
    <property type="project" value="InterPro"/>
</dbReference>
<dbReference type="FunFam" id="1.10.10.10:FF:000001">
    <property type="entry name" value="LysR family transcriptional regulator"/>
    <property type="match status" value="1"/>
</dbReference>
<protein>
    <submittedName>
        <fullName evidence="6">LysR family transcriptional regulator</fullName>
    </submittedName>
</protein>
<dbReference type="Pfam" id="PF00126">
    <property type="entry name" value="HTH_1"/>
    <property type="match status" value="1"/>
</dbReference>